<protein>
    <recommendedName>
        <fullName evidence="1">Phosphatidylinositol-specific phospholipase C X domain-containing protein</fullName>
    </recommendedName>
</protein>
<dbReference type="PROSITE" id="PS50007">
    <property type="entry name" value="PIPLC_X_DOMAIN"/>
    <property type="match status" value="1"/>
</dbReference>
<evidence type="ECO:0000313" key="3">
    <source>
        <dbReference type="Proteomes" id="UP000285146"/>
    </source>
</evidence>
<dbReference type="SMART" id="SM00148">
    <property type="entry name" value="PLCXc"/>
    <property type="match status" value="1"/>
</dbReference>
<proteinExistence type="predicted"/>
<dbReference type="SUPFAM" id="SSF89372">
    <property type="entry name" value="Fucose-specific lectin"/>
    <property type="match status" value="1"/>
</dbReference>
<feature type="domain" description="Phosphatidylinositol-specific phospholipase C X" evidence="1">
    <location>
        <begin position="376"/>
        <end position="534"/>
    </location>
</feature>
<dbReference type="OrthoDB" id="1046782at2759"/>
<dbReference type="InterPro" id="IPR051057">
    <property type="entry name" value="PI-PLC_domain"/>
</dbReference>
<dbReference type="GO" id="GO:0006629">
    <property type="term" value="P:lipid metabolic process"/>
    <property type="evidence" value="ECO:0007669"/>
    <property type="project" value="InterPro"/>
</dbReference>
<evidence type="ECO:0000313" key="2">
    <source>
        <dbReference type="EMBL" id="ROW15135.1"/>
    </source>
</evidence>
<dbReference type="Gene3D" id="3.20.20.190">
    <property type="entry name" value="Phosphatidylinositol (PI) phosphodiesterase"/>
    <property type="match status" value="1"/>
</dbReference>
<dbReference type="InterPro" id="IPR000909">
    <property type="entry name" value="PLipase_C_PInositol-sp_X_dom"/>
</dbReference>
<comment type="caution">
    <text evidence="2">The sequence shown here is derived from an EMBL/GenBank/DDBJ whole genome shotgun (WGS) entry which is preliminary data.</text>
</comment>
<evidence type="ECO:0000259" key="1">
    <source>
        <dbReference type="SMART" id="SM00148"/>
    </source>
</evidence>
<gene>
    <name evidence="2" type="ORF">VPNG_02913</name>
</gene>
<organism evidence="2 3">
    <name type="scientific">Cytospora leucostoma</name>
    <dbReference type="NCBI Taxonomy" id="1230097"/>
    <lineage>
        <taxon>Eukaryota</taxon>
        <taxon>Fungi</taxon>
        <taxon>Dikarya</taxon>
        <taxon>Ascomycota</taxon>
        <taxon>Pezizomycotina</taxon>
        <taxon>Sordariomycetes</taxon>
        <taxon>Sordariomycetidae</taxon>
        <taxon>Diaporthales</taxon>
        <taxon>Cytosporaceae</taxon>
        <taxon>Cytospora</taxon>
    </lineage>
</organism>
<name>A0A423XFV2_9PEZI</name>
<dbReference type="SUPFAM" id="SSF51695">
    <property type="entry name" value="PLC-like phosphodiesterases"/>
    <property type="match status" value="1"/>
</dbReference>
<dbReference type="AlphaFoldDB" id="A0A423XFV2"/>
<dbReference type="InterPro" id="IPR017946">
    <property type="entry name" value="PLC-like_Pdiesterase_TIM-brl"/>
</dbReference>
<dbReference type="Pfam" id="PF00388">
    <property type="entry name" value="PI-PLC-X"/>
    <property type="match status" value="1"/>
</dbReference>
<dbReference type="InParanoid" id="A0A423XFV2"/>
<dbReference type="EMBL" id="LKEB01000010">
    <property type="protein sequence ID" value="ROW15135.1"/>
    <property type="molecule type" value="Genomic_DNA"/>
</dbReference>
<dbReference type="PANTHER" id="PTHR13593:SF148">
    <property type="entry name" value="PHOSPHATIDYLINOSITOL-SPECIFIC PHOSPHOLIPASE C X DOMAIN-CONTAINING PROTEIN"/>
    <property type="match status" value="1"/>
</dbReference>
<dbReference type="Proteomes" id="UP000285146">
    <property type="component" value="Unassembled WGS sequence"/>
</dbReference>
<dbReference type="PANTHER" id="PTHR13593">
    <property type="match status" value="1"/>
</dbReference>
<accession>A0A423XFV2</accession>
<keyword evidence="3" id="KW-1185">Reference proteome</keyword>
<sequence>MTNSSTVPPPQLPSWIINLALDTRKPLNPYCQELVASNNDESNMAETQTPGTTRLSTWVPQGPTEQGFLIPPDHPHQHVRSKVQPSVATHRGQLWIVWTDFHDQVWYAATTPESHGETFGAAQKFPYIEGNGKHGVPVVATVNGVLHAIIVSSKTGLMTHYTYDADEQLTWTHQEDSLPDGTVAGEDTRDPALVAFHNKLFLSWIGEDKGLYYTEWDSGSQTWVATSRVSEEEFQGTPAMFVLNGSLHVLSETADGSAEIKGYKYDYTESGWTWSPADDVSEGKAAKGVSAASYGSHAYLGFLEDYDVYVAAHTDGAEWGEREKVGGDHVVARFPPQIAVINGRVHCIFAGRWKGDLHWYSRPVLGYDLKSWMGAIDDDKWLSNITIPGTHDSCARSNVPFVRTQYLSIAQQLALGIRFLDLRLRRHDDGKLYCYHGGMPIGLPKGLSFDEVIDQVWQFIGPKDGGKATETVLISINNDDKSEEQKNNPQIFYDAVKEAVESTPTYEDGTERWYTKPVTAKLGDVRGKAVLLRRYYGDPDVEAKERLGLDLEKWLDDNPNFAIETATGVRIKLQDKWKYAQRCGLDELISSKQGFVRDMIERATGTLKDDSDEDDGASEPEETWFINFCSAVGDPAEHGEIAEAKWIAVGAHTDMHFFGKWVEGMNVRTRDYLRELDGGAGRGGTKRLGVVNLDYPELPDDSDLVARLIETNF</sequence>
<dbReference type="GO" id="GO:0008081">
    <property type="term" value="F:phosphoric diester hydrolase activity"/>
    <property type="evidence" value="ECO:0007669"/>
    <property type="project" value="InterPro"/>
</dbReference>
<reference evidence="2 3" key="1">
    <citation type="submission" date="2015-09" db="EMBL/GenBank/DDBJ databases">
        <title>Host preference determinants of Valsa canker pathogens revealed by comparative genomics.</title>
        <authorList>
            <person name="Yin Z."/>
            <person name="Huang L."/>
        </authorList>
    </citation>
    <scope>NUCLEOTIDE SEQUENCE [LARGE SCALE GENOMIC DNA]</scope>
    <source>
        <strain evidence="2 3">SXYLt</strain>
    </source>
</reference>